<evidence type="ECO:0000256" key="3">
    <source>
        <dbReference type="ARBA" id="ARBA00022679"/>
    </source>
</evidence>
<keyword evidence="3 11" id="KW-0808">Transferase</keyword>
<dbReference type="PROSITE" id="PS00107">
    <property type="entry name" value="PROTEIN_KINASE_ATP"/>
    <property type="match status" value="1"/>
</dbReference>
<dbReference type="EC" id="2.7.11.1" evidence="1"/>
<evidence type="ECO:0000313" key="11">
    <source>
        <dbReference type="EMBL" id="MFC5730175.1"/>
    </source>
</evidence>
<dbReference type="Gene3D" id="1.10.510.10">
    <property type="entry name" value="Transferase(Phosphotransferase) domain 1"/>
    <property type="match status" value="1"/>
</dbReference>
<keyword evidence="2" id="KW-0723">Serine/threonine-protein kinase</keyword>
<dbReference type="SUPFAM" id="SSF56112">
    <property type="entry name" value="Protein kinase-like (PK-like)"/>
    <property type="match status" value="1"/>
</dbReference>
<dbReference type="InterPro" id="IPR017441">
    <property type="entry name" value="Protein_kinase_ATP_BS"/>
</dbReference>
<evidence type="ECO:0000259" key="10">
    <source>
        <dbReference type="PROSITE" id="PS50011"/>
    </source>
</evidence>
<proteinExistence type="predicted"/>
<feature type="region of interest" description="Disordered" evidence="8">
    <location>
        <begin position="375"/>
        <end position="413"/>
    </location>
</feature>
<dbReference type="PROSITE" id="PS50011">
    <property type="entry name" value="PROTEIN_KINASE_DOM"/>
    <property type="match status" value="1"/>
</dbReference>
<dbReference type="InterPro" id="IPR011009">
    <property type="entry name" value="Kinase-like_dom_sf"/>
</dbReference>
<feature type="compositionally biased region" description="Basic and acidic residues" evidence="8">
    <location>
        <begin position="381"/>
        <end position="413"/>
    </location>
</feature>
<dbReference type="Pfam" id="PF00069">
    <property type="entry name" value="Pkinase"/>
    <property type="match status" value="1"/>
</dbReference>
<dbReference type="RefSeq" id="WP_136431627.1">
    <property type="nucleotide sequence ID" value="NZ_JBHSNS010000007.1"/>
</dbReference>
<evidence type="ECO:0000256" key="7">
    <source>
        <dbReference type="PROSITE-ProRule" id="PRU10141"/>
    </source>
</evidence>
<organism evidence="11 12">
    <name type="scientific">Nocardioides vastitatis</name>
    <dbReference type="NCBI Taxonomy" id="2568655"/>
    <lineage>
        <taxon>Bacteria</taxon>
        <taxon>Bacillati</taxon>
        <taxon>Actinomycetota</taxon>
        <taxon>Actinomycetes</taxon>
        <taxon>Propionibacteriales</taxon>
        <taxon>Nocardioidaceae</taxon>
        <taxon>Nocardioides</taxon>
    </lineage>
</organism>
<evidence type="ECO:0000256" key="8">
    <source>
        <dbReference type="SAM" id="MobiDB-lite"/>
    </source>
</evidence>
<dbReference type="EMBL" id="JBHSNS010000007">
    <property type="protein sequence ID" value="MFC5730175.1"/>
    <property type="molecule type" value="Genomic_DNA"/>
</dbReference>
<keyword evidence="6 7" id="KW-0067">ATP-binding</keyword>
<evidence type="ECO:0000256" key="2">
    <source>
        <dbReference type="ARBA" id="ARBA00022527"/>
    </source>
</evidence>
<dbReference type="PANTHER" id="PTHR43289:SF6">
    <property type="entry name" value="SERINE_THREONINE-PROTEIN KINASE NEKL-3"/>
    <property type="match status" value="1"/>
</dbReference>
<comment type="caution">
    <text evidence="11">The sequence shown here is derived from an EMBL/GenBank/DDBJ whole genome shotgun (WGS) entry which is preliminary data.</text>
</comment>
<evidence type="ECO:0000256" key="4">
    <source>
        <dbReference type="ARBA" id="ARBA00022741"/>
    </source>
</evidence>
<evidence type="ECO:0000256" key="6">
    <source>
        <dbReference type="ARBA" id="ARBA00022840"/>
    </source>
</evidence>
<dbReference type="InterPro" id="IPR000719">
    <property type="entry name" value="Prot_kinase_dom"/>
</dbReference>
<keyword evidence="12" id="KW-1185">Reference proteome</keyword>
<feature type="region of interest" description="Disordered" evidence="8">
    <location>
        <begin position="311"/>
        <end position="330"/>
    </location>
</feature>
<feature type="transmembrane region" description="Helical" evidence="9">
    <location>
        <begin position="353"/>
        <end position="373"/>
    </location>
</feature>
<feature type="binding site" evidence="7">
    <location>
        <position position="48"/>
    </location>
    <ligand>
        <name>ATP</name>
        <dbReference type="ChEBI" id="CHEBI:30616"/>
    </ligand>
</feature>
<dbReference type="GO" id="GO:0004674">
    <property type="term" value="F:protein serine/threonine kinase activity"/>
    <property type="evidence" value="ECO:0007669"/>
    <property type="project" value="UniProtKB-EC"/>
</dbReference>
<protein>
    <recommendedName>
        <fullName evidence="1">non-specific serine/threonine protein kinase</fullName>
        <ecNumber evidence="1">2.7.11.1</ecNumber>
    </recommendedName>
</protein>
<accession>A0ABW0ZGN8</accession>
<dbReference type="PROSITE" id="PS00108">
    <property type="entry name" value="PROTEIN_KINASE_ST"/>
    <property type="match status" value="1"/>
</dbReference>
<evidence type="ECO:0000256" key="9">
    <source>
        <dbReference type="SAM" id="Phobius"/>
    </source>
</evidence>
<dbReference type="InterPro" id="IPR008271">
    <property type="entry name" value="Ser/Thr_kinase_AS"/>
</dbReference>
<keyword evidence="5 11" id="KW-0418">Kinase</keyword>
<dbReference type="SMART" id="SM00220">
    <property type="entry name" value="S_TKc"/>
    <property type="match status" value="1"/>
</dbReference>
<sequence length="413" mass="43096">MSTHPDDPHDGPPLLAGRYQLGTTLGRGGMADVYRATDRLLSRTVAVKVLRETAGDESDRARFVTEARTLAGLSHSGLVMILDAGFGQDTGTSTAPAGAAQGTSTDHPFLVMELVDGRTLAQAIAAGPLSLEEVASIGSKVADALAHVHAHGVVHRDVKPGNVLLGRGGQVKLADFGIARLLGDSARHTRTGHTIGTAAYLAPEQVSGQDVSGSADVYSLGLVLLEAVTGRIEYPGPPMEAAVARLNRPPRPPEDLPAPWRQLLADMTAMDPVQRPDAPQVAERLRDQRTEPIPVPDAPPHATRVLTDLTPPAAAAPEPAPRTSLIDRAGDSVARQPAVLADRLRALPPSQRGALAAIAALVLVLLLVALVGVNSGDDTADEGRGSTEIPKDTPSELRAPLEELHRAVHGGAE</sequence>
<evidence type="ECO:0000256" key="5">
    <source>
        <dbReference type="ARBA" id="ARBA00022777"/>
    </source>
</evidence>
<dbReference type="Proteomes" id="UP001596072">
    <property type="component" value="Unassembled WGS sequence"/>
</dbReference>
<reference evidence="12" key="1">
    <citation type="journal article" date="2019" name="Int. J. Syst. Evol. Microbiol.">
        <title>The Global Catalogue of Microorganisms (GCM) 10K type strain sequencing project: providing services to taxonomists for standard genome sequencing and annotation.</title>
        <authorList>
            <consortium name="The Broad Institute Genomics Platform"/>
            <consortium name="The Broad Institute Genome Sequencing Center for Infectious Disease"/>
            <person name="Wu L."/>
            <person name="Ma J."/>
        </authorList>
    </citation>
    <scope>NUCLEOTIDE SEQUENCE [LARGE SCALE GENOMIC DNA]</scope>
    <source>
        <strain evidence="12">YIM 94188</strain>
    </source>
</reference>
<dbReference type="Gene3D" id="3.30.200.20">
    <property type="entry name" value="Phosphorylase Kinase, domain 1"/>
    <property type="match status" value="1"/>
</dbReference>
<keyword evidence="4 7" id="KW-0547">Nucleotide-binding</keyword>
<dbReference type="PANTHER" id="PTHR43289">
    <property type="entry name" value="MITOGEN-ACTIVATED PROTEIN KINASE KINASE KINASE 20-RELATED"/>
    <property type="match status" value="1"/>
</dbReference>
<evidence type="ECO:0000256" key="1">
    <source>
        <dbReference type="ARBA" id="ARBA00012513"/>
    </source>
</evidence>
<gene>
    <name evidence="11" type="ORF">ACFPQB_14730</name>
</gene>
<name>A0ABW0ZGN8_9ACTN</name>
<keyword evidence="9" id="KW-0472">Membrane</keyword>
<keyword evidence="9" id="KW-1133">Transmembrane helix</keyword>
<evidence type="ECO:0000313" key="12">
    <source>
        <dbReference type="Proteomes" id="UP001596072"/>
    </source>
</evidence>
<feature type="domain" description="Protein kinase" evidence="10">
    <location>
        <begin position="19"/>
        <end position="294"/>
    </location>
</feature>
<dbReference type="CDD" id="cd14014">
    <property type="entry name" value="STKc_PknB_like"/>
    <property type="match status" value="1"/>
</dbReference>
<keyword evidence="9" id="KW-0812">Transmembrane</keyword>